<dbReference type="CDD" id="cd07363">
    <property type="entry name" value="45_DOPA_Dioxygenase"/>
    <property type="match status" value="1"/>
</dbReference>
<dbReference type="EMBL" id="CP136862">
    <property type="protein sequence ID" value="WOJ89140.1"/>
    <property type="molecule type" value="Genomic_DNA"/>
</dbReference>
<feature type="domain" description="Extradiol ring-cleavage dioxygenase class III enzyme subunit B" evidence="6">
    <location>
        <begin position="6"/>
        <end position="252"/>
    </location>
</feature>
<dbReference type="PANTHER" id="PTHR30096:SF0">
    <property type="entry name" value="4,5-DOPA DIOXYGENASE EXTRADIOL-LIKE PROTEIN"/>
    <property type="match status" value="1"/>
</dbReference>
<name>A0ABZ0HQC4_9HYPH</name>
<keyword evidence="7" id="KW-0223">Dioxygenase</keyword>
<evidence type="ECO:0000259" key="6">
    <source>
        <dbReference type="Pfam" id="PF02900"/>
    </source>
</evidence>
<dbReference type="Proteomes" id="UP001626536">
    <property type="component" value="Chromosome"/>
</dbReference>
<comment type="similarity">
    <text evidence="2">Belongs to the DODA-type extradiol aromatic ring-opening dioxygenase family.</text>
</comment>
<dbReference type="GO" id="GO:0051213">
    <property type="term" value="F:dioxygenase activity"/>
    <property type="evidence" value="ECO:0007669"/>
    <property type="project" value="UniProtKB-KW"/>
</dbReference>
<evidence type="ECO:0000256" key="4">
    <source>
        <dbReference type="ARBA" id="ARBA00022833"/>
    </source>
</evidence>
<dbReference type="SUPFAM" id="SSF53213">
    <property type="entry name" value="LigB-like"/>
    <property type="match status" value="1"/>
</dbReference>
<evidence type="ECO:0000256" key="3">
    <source>
        <dbReference type="ARBA" id="ARBA00022723"/>
    </source>
</evidence>
<dbReference type="InterPro" id="IPR004183">
    <property type="entry name" value="Xdiol_dOase_suB"/>
</dbReference>
<dbReference type="InterPro" id="IPR014436">
    <property type="entry name" value="Extradiol_dOase_DODA"/>
</dbReference>
<sequence length="267" mass="29129">MTAFPALFISHGAPNLALQDSPARDFFVGLGKELVDQGFGRPQAILIASAHFDMKLPSVSADEKPGMLYDFKGFEEELYKEVYPAPGLPQLATIAANLIEQSGFPAQELVGRGFDHGVWVPLKLIYPEADIPVVQMAIQSDQGAGHHIALGRALAPLRKHGVLIIGSGSLTHNLDEVFKGGREFDAPVLDWVRDFDDWVLAKAEAGAIDEIADYRSLAPHARENHPTEDHFLPLPFAFGAAGEGAKGRRIHHSVQWGVMAMDAYIFE</sequence>
<proteinExistence type="inferred from homology"/>
<evidence type="ECO:0000313" key="8">
    <source>
        <dbReference type="Proteomes" id="UP001626536"/>
    </source>
</evidence>
<evidence type="ECO:0000256" key="5">
    <source>
        <dbReference type="ARBA" id="ARBA00023002"/>
    </source>
</evidence>
<protein>
    <submittedName>
        <fullName evidence="7">Class III extradiol ring-cleavage dioxygenase</fullName>
        <ecNumber evidence="7">1.13.-.-</ecNumber>
    </submittedName>
</protein>
<keyword evidence="3" id="KW-0479">Metal-binding</keyword>
<reference evidence="7 8" key="1">
    <citation type="submission" date="2023-10" db="EMBL/GenBank/DDBJ databases">
        <title>Novel methanotroph of the genus Methylocapsa from a subarctic wetland.</title>
        <authorList>
            <person name="Belova S.E."/>
            <person name="Oshkin I.Y."/>
            <person name="Miroshnikov K."/>
            <person name="Dedysh S.N."/>
        </authorList>
    </citation>
    <scope>NUCLEOTIDE SEQUENCE [LARGE SCALE GENOMIC DNA]</scope>
    <source>
        <strain evidence="7 8">RX1</strain>
    </source>
</reference>
<evidence type="ECO:0000256" key="1">
    <source>
        <dbReference type="ARBA" id="ARBA00001947"/>
    </source>
</evidence>
<gene>
    <name evidence="7" type="ORF">RZS28_15215</name>
</gene>
<dbReference type="Pfam" id="PF02900">
    <property type="entry name" value="LigB"/>
    <property type="match status" value="1"/>
</dbReference>
<comment type="cofactor">
    <cofactor evidence="1">
        <name>Zn(2+)</name>
        <dbReference type="ChEBI" id="CHEBI:29105"/>
    </cofactor>
</comment>
<evidence type="ECO:0000313" key="7">
    <source>
        <dbReference type="EMBL" id="WOJ89140.1"/>
    </source>
</evidence>
<keyword evidence="8" id="KW-1185">Reference proteome</keyword>
<keyword evidence="4" id="KW-0862">Zinc</keyword>
<evidence type="ECO:0000256" key="2">
    <source>
        <dbReference type="ARBA" id="ARBA00007581"/>
    </source>
</evidence>
<keyword evidence="5 7" id="KW-0560">Oxidoreductase</keyword>
<dbReference type="PANTHER" id="PTHR30096">
    <property type="entry name" value="4,5-DOPA DIOXYGENASE EXTRADIOL-LIKE PROTEIN"/>
    <property type="match status" value="1"/>
</dbReference>
<dbReference type="RefSeq" id="WP_407338583.1">
    <property type="nucleotide sequence ID" value="NZ_CP136862.1"/>
</dbReference>
<dbReference type="Gene3D" id="3.40.830.10">
    <property type="entry name" value="LigB-like"/>
    <property type="match status" value="1"/>
</dbReference>
<organism evidence="7 8">
    <name type="scientific">Methylocapsa polymorpha</name>
    <dbReference type="NCBI Taxonomy" id="3080828"/>
    <lineage>
        <taxon>Bacteria</taxon>
        <taxon>Pseudomonadati</taxon>
        <taxon>Pseudomonadota</taxon>
        <taxon>Alphaproteobacteria</taxon>
        <taxon>Hyphomicrobiales</taxon>
        <taxon>Beijerinckiaceae</taxon>
        <taxon>Methylocapsa</taxon>
    </lineage>
</organism>
<dbReference type="PIRSF" id="PIRSF006157">
    <property type="entry name" value="Doxgns_DODA"/>
    <property type="match status" value="1"/>
</dbReference>
<dbReference type="EC" id="1.13.-.-" evidence="7"/>
<accession>A0ABZ0HQC4</accession>